<sequence length="207" mass="22892">MSKRSNPRAEQLRMALAQEAARIMSEQGIDDYGLAKRKAAERLGATDIAVLPKNTEIEAALAAHHRLFEGDKHSTALSALRRTALQAMKLLDSFQPRLVGPVLSGTASAHSEVNLHLFADSPERVTLHLMDKNIPHHLAERRLRYEPNRLVAYPVVQFVAGDREIDAVVFPIDGIRQSPASPVDGRPMRRADAAELESLLESESSDY</sequence>
<keyword evidence="2" id="KW-1185">Reference proteome</keyword>
<dbReference type="EMBL" id="JBHSDU010000003">
    <property type="protein sequence ID" value="MFC4310160.1"/>
    <property type="molecule type" value="Genomic_DNA"/>
</dbReference>
<name>A0ABV8SS39_9GAMM</name>
<evidence type="ECO:0008006" key="3">
    <source>
        <dbReference type="Google" id="ProtNLM"/>
    </source>
</evidence>
<gene>
    <name evidence="1" type="ORF">ACFPN2_13800</name>
</gene>
<dbReference type="RefSeq" id="WP_380597422.1">
    <property type="nucleotide sequence ID" value="NZ_JBHSDU010000003.1"/>
</dbReference>
<evidence type="ECO:0000313" key="2">
    <source>
        <dbReference type="Proteomes" id="UP001595904"/>
    </source>
</evidence>
<proteinExistence type="predicted"/>
<accession>A0ABV8SS39</accession>
<comment type="caution">
    <text evidence="1">The sequence shown here is derived from an EMBL/GenBank/DDBJ whole genome shotgun (WGS) entry which is preliminary data.</text>
</comment>
<protein>
    <recommendedName>
        <fullName evidence="3">Nucleotidyltransferase</fullName>
    </recommendedName>
</protein>
<dbReference type="Proteomes" id="UP001595904">
    <property type="component" value="Unassembled WGS sequence"/>
</dbReference>
<organism evidence="1 2">
    <name type="scientific">Steroidobacter flavus</name>
    <dbReference type="NCBI Taxonomy" id="1842136"/>
    <lineage>
        <taxon>Bacteria</taxon>
        <taxon>Pseudomonadati</taxon>
        <taxon>Pseudomonadota</taxon>
        <taxon>Gammaproteobacteria</taxon>
        <taxon>Steroidobacterales</taxon>
        <taxon>Steroidobacteraceae</taxon>
        <taxon>Steroidobacter</taxon>
    </lineage>
</organism>
<reference evidence="2" key="1">
    <citation type="journal article" date="2019" name="Int. J. Syst. Evol. Microbiol.">
        <title>The Global Catalogue of Microorganisms (GCM) 10K type strain sequencing project: providing services to taxonomists for standard genome sequencing and annotation.</title>
        <authorList>
            <consortium name="The Broad Institute Genomics Platform"/>
            <consortium name="The Broad Institute Genome Sequencing Center for Infectious Disease"/>
            <person name="Wu L."/>
            <person name="Ma J."/>
        </authorList>
    </citation>
    <scope>NUCLEOTIDE SEQUENCE [LARGE SCALE GENOMIC DNA]</scope>
    <source>
        <strain evidence="2">CGMCC 1.10759</strain>
    </source>
</reference>
<evidence type="ECO:0000313" key="1">
    <source>
        <dbReference type="EMBL" id="MFC4310160.1"/>
    </source>
</evidence>